<dbReference type="PANTHER" id="PTHR43280">
    <property type="entry name" value="ARAC-FAMILY TRANSCRIPTIONAL REGULATOR"/>
    <property type="match status" value="1"/>
</dbReference>
<dbReference type="Proteomes" id="UP000256763">
    <property type="component" value="Unassembled WGS sequence"/>
</dbReference>
<dbReference type="SUPFAM" id="SSF46689">
    <property type="entry name" value="Homeodomain-like"/>
    <property type="match status" value="1"/>
</dbReference>
<keyword evidence="4" id="KW-0472">Membrane</keyword>
<comment type="caution">
    <text evidence="6">The sequence shown here is derived from an EMBL/GenBank/DDBJ whole genome shotgun (WGS) entry which is preliminary data.</text>
</comment>
<dbReference type="InterPro" id="IPR018060">
    <property type="entry name" value="HTH_AraC"/>
</dbReference>
<evidence type="ECO:0000313" key="7">
    <source>
        <dbReference type="Proteomes" id="UP000256763"/>
    </source>
</evidence>
<feature type="transmembrane region" description="Helical" evidence="4">
    <location>
        <begin position="6"/>
        <end position="24"/>
    </location>
</feature>
<feature type="transmembrane region" description="Helical" evidence="4">
    <location>
        <begin position="90"/>
        <end position="110"/>
    </location>
</feature>
<evidence type="ECO:0000256" key="4">
    <source>
        <dbReference type="SAM" id="Phobius"/>
    </source>
</evidence>
<keyword evidence="4" id="KW-1133">Transmembrane helix</keyword>
<organism evidence="6 7">
    <name type="scientific">Alkalilimnicola ehrlichii</name>
    <dbReference type="NCBI Taxonomy" id="351052"/>
    <lineage>
        <taxon>Bacteria</taxon>
        <taxon>Pseudomonadati</taxon>
        <taxon>Pseudomonadota</taxon>
        <taxon>Gammaproteobacteria</taxon>
        <taxon>Chromatiales</taxon>
        <taxon>Ectothiorhodospiraceae</taxon>
        <taxon>Alkalilimnicola</taxon>
    </lineage>
</organism>
<dbReference type="InterPro" id="IPR009057">
    <property type="entry name" value="Homeodomain-like_sf"/>
</dbReference>
<feature type="transmembrane region" description="Helical" evidence="4">
    <location>
        <begin position="60"/>
        <end position="78"/>
    </location>
</feature>
<dbReference type="PROSITE" id="PS00041">
    <property type="entry name" value="HTH_ARAC_FAMILY_1"/>
    <property type="match status" value="1"/>
</dbReference>
<accession>A0A3E0WZC9</accession>
<evidence type="ECO:0000313" key="6">
    <source>
        <dbReference type="EMBL" id="RFA38380.1"/>
    </source>
</evidence>
<gene>
    <name evidence="6" type="ORF">CAL65_06040</name>
</gene>
<dbReference type="EMBL" id="NFZW01000004">
    <property type="protein sequence ID" value="RFA38380.1"/>
    <property type="molecule type" value="Genomic_DNA"/>
</dbReference>
<keyword evidence="2" id="KW-0238">DNA-binding</keyword>
<reference evidence="7" key="1">
    <citation type="submission" date="2017-05" db="EMBL/GenBank/DDBJ databases">
        <authorList>
            <person name="Sharma S."/>
            <person name="Sidhu C."/>
            <person name="Pinnaka A.K."/>
        </authorList>
    </citation>
    <scope>NUCLEOTIDE SEQUENCE [LARGE SCALE GENOMIC DNA]</scope>
    <source>
        <strain evidence="7">AK93</strain>
    </source>
</reference>
<dbReference type="Pfam" id="PF12833">
    <property type="entry name" value="HTH_18"/>
    <property type="match status" value="1"/>
</dbReference>
<evidence type="ECO:0000259" key="5">
    <source>
        <dbReference type="PROSITE" id="PS01124"/>
    </source>
</evidence>
<evidence type="ECO:0000256" key="1">
    <source>
        <dbReference type="ARBA" id="ARBA00023015"/>
    </source>
</evidence>
<dbReference type="PROSITE" id="PS01124">
    <property type="entry name" value="HTH_ARAC_FAMILY_2"/>
    <property type="match status" value="1"/>
</dbReference>
<evidence type="ECO:0000256" key="3">
    <source>
        <dbReference type="ARBA" id="ARBA00023163"/>
    </source>
</evidence>
<dbReference type="SMART" id="SM00342">
    <property type="entry name" value="HTH_ARAC"/>
    <property type="match status" value="1"/>
</dbReference>
<feature type="transmembrane region" description="Helical" evidence="4">
    <location>
        <begin position="31"/>
        <end position="54"/>
    </location>
</feature>
<dbReference type="PANTHER" id="PTHR43280:SF29">
    <property type="entry name" value="ARAC-FAMILY TRANSCRIPTIONAL REGULATOR"/>
    <property type="match status" value="1"/>
</dbReference>
<dbReference type="Gene3D" id="1.10.10.60">
    <property type="entry name" value="Homeodomain-like"/>
    <property type="match status" value="2"/>
</dbReference>
<keyword evidence="7" id="KW-1185">Reference proteome</keyword>
<keyword evidence="1" id="KW-0805">Transcription regulation</keyword>
<protein>
    <recommendedName>
        <fullName evidence="5">HTH araC/xylS-type domain-containing protein</fullName>
    </recommendedName>
</protein>
<feature type="domain" description="HTH araC/xylS-type" evidence="5">
    <location>
        <begin position="240"/>
        <end position="346"/>
    </location>
</feature>
<feature type="transmembrane region" description="Helical" evidence="4">
    <location>
        <begin position="184"/>
        <end position="202"/>
    </location>
</feature>
<dbReference type="RefSeq" id="WP_116301237.1">
    <property type="nucleotide sequence ID" value="NZ_NFZV01000003.1"/>
</dbReference>
<name>A0A3E0WZC9_9GAMM</name>
<evidence type="ECO:0000256" key="2">
    <source>
        <dbReference type="ARBA" id="ARBA00023125"/>
    </source>
</evidence>
<feature type="transmembrane region" description="Helical" evidence="4">
    <location>
        <begin position="122"/>
        <end position="138"/>
    </location>
</feature>
<dbReference type="OrthoDB" id="5762272at2"/>
<keyword evidence="3" id="KW-0804">Transcription</keyword>
<proteinExistence type="predicted"/>
<feature type="transmembrane region" description="Helical" evidence="4">
    <location>
        <begin position="158"/>
        <end position="178"/>
    </location>
</feature>
<dbReference type="GO" id="GO:0003700">
    <property type="term" value="F:DNA-binding transcription factor activity"/>
    <property type="evidence" value="ECO:0007669"/>
    <property type="project" value="InterPro"/>
</dbReference>
<sequence>MSWFSHWISFGLGLSALYVLPLWWREEKWAWLLAGCVLALGFIQLHVLLTVMGVSSLPVFLLHELALYCVAPLLFLCVQSLLGTAVGGRLIALHLSPLGVIAALAVLQIVRPEWQLAIEKGIYAASFAAGSCYALLVLKRLGRLAHESRLVRAETMILSLIVITGVAAALLVFMGVALEHPAFPLFYGSAITALLAGGYLLYQRFPALVEVVGDELREAAEAVGLAPDKRRSQLAGISIDAKLAALRRKLETEHLYRDEKLTASQLAAAVELTPHQLSELVNEHLGINIPRFIKQYRIAEARRLLIEKPAMSVLDVGLAVGFNSLSSFYAAFREVEGVAPGTYRKQVKALKDAAD</sequence>
<dbReference type="GO" id="GO:0043565">
    <property type="term" value="F:sequence-specific DNA binding"/>
    <property type="evidence" value="ECO:0007669"/>
    <property type="project" value="InterPro"/>
</dbReference>
<keyword evidence="4" id="KW-0812">Transmembrane</keyword>
<dbReference type="AlphaFoldDB" id="A0A3E0WZC9"/>
<dbReference type="InterPro" id="IPR018062">
    <property type="entry name" value="HTH_AraC-typ_CS"/>
</dbReference>